<keyword evidence="1" id="KW-0472">Membrane</keyword>
<keyword evidence="1" id="KW-0812">Transmembrane</keyword>
<dbReference type="Proteomes" id="UP001497623">
    <property type="component" value="Unassembled WGS sequence"/>
</dbReference>
<keyword evidence="3" id="KW-1185">Reference proteome</keyword>
<feature type="transmembrane region" description="Helical" evidence="1">
    <location>
        <begin position="29"/>
        <end position="52"/>
    </location>
</feature>
<keyword evidence="1" id="KW-1133">Transmembrane helix</keyword>
<evidence type="ECO:0000313" key="2">
    <source>
        <dbReference type="EMBL" id="CAL4184175.1"/>
    </source>
</evidence>
<protein>
    <submittedName>
        <fullName evidence="2">Uncharacterized protein</fullName>
    </submittedName>
</protein>
<name>A0AAV2SF17_MEGNR</name>
<reference evidence="2 3" key="1">
    <citation type="submission" date="2024-05" db="EMBL/GenBank/DDBJ databases">
        <authorList>
            <person name="Wallberg A."/>
        </authorList>
    </citation>
    <scope>NUCLEOTIDE SEQUENCE [LARGE SCALE GENOMIC DNA]</scope>
</reference>
<evidence type="ECO:0000256" key="1">
    <source>
        <dbReference type="SAM" id="Phobius"/>
    </source>
</evidence>
<sequence length="133" mass="15372">MELPVYHPFPEWFSFDYLVTASAYDYVKLASLLAFSLIFIFWSLNMLIVLFISKPKYVILFTAFIPEFSFISLFSLAFLYTIILLFSLFMCSLNFSLVSINIFRFFSALKTLSAISILSSAKKIEFILMLSIS</sequence>
<organism evidence="2 3">
    <name type="scientific">Meganyctiphanes norvegica</name>
    <name type="common">Northern krill</name>
    <name type="synonym">Thysanopoda norvegica</name>
    <dbReference type="NCBI Taxonomy" id="48144"/>
    <lineage>
        <taxon>Eukaryota</taxon>
        <taxon>Metazoa</taxon>
        <taxon>Ecdysozoa</taxon>
        <taxon>Arthropoda</taxon>
        <taxon>Crustacea</taxon>
        <taxon>Multicrustacea</taxon>
        <taxon>Malacostraca</taxon>
        <taxon>Eumalacostraca</taxon>
        <taxon>Eucarida</taxon>
        <taxon>Euphausiacea</taxon>
        <taxon>Euphausiidae</taxon>
        <taxon>Meganyctiphanes</taxon>
    </lineage>
</organism>
<accession>A0AAV2SF17</accession>
<dbReference type="AlphaFoldDB" id="A0AAV2SF17"/>
<evidence type="ECO:0000313" key="3">
    <source>
        <dbReference type="Proteomes" id="UP001497623"/>
    </source>
</evidence>
<feature type="transmembrane region" description="Helical" evidence="1">
    <location>
        <begin position="64"/>
        <end position="90"/>
    </location>
</feature>
<comment type="caution">
    <text evidence="2">The sequence shown here is derived from an EMBL/GenBank/DDBJ whole genome shotgun (WGS) entry which is preliminary data.</text>
</comment>
<gene>
    <name evidence="2" type="ORF">MNOR_LOCUS35776</name>
</gene>
<proteinExistence type="predicted"/>
<dbReference type="EMBL" id="CAXKWB010061304">
    <property type="protein sequence ID" value="CAL4184175.1"/>
    <property type="molecule type" value="Genomic_DNA"/>
</dbReference>